<feature type="compositionally biased region" description="Pro residues" evidence="1">
    <location>
        <begin position="1"/>
        <end position="10"/>
    </location>
</feature>
<dbReference type="RefSeq" id="WP_033894027.1">
    <property type="nucleotide sequence ID" value="NZ_JAVDMH010000002.1"/>
</dbReference>
<sequence length="115" mass="12036">AAAKPAPAPAAKPASGGGAGSQWYRNQSGGNFALQILGTGSEANAQAFIRQQGGGDFRYFKKTLQGKPFYVVTYGSFPNRAAALAAVKKLPSKVQAGKPWPRTFASIQQEIGQAH</sequence>
<proteinExistence type="predicted"/>
<name>A0A367M6I0_PSEAI</name>
<dbReference type="InterPro" id="IPR007730">
    <property type="entry name" value="SPOR-like_dom"/>
</dbReference>
<accession>A0A367M6I0</accession>
<organism evidence="3 4">
    <name type="scientific">Pseudomonas aeruginosa</name>
    <dbReference type="NCBI Taxonomy" id="287"/>
    <lineage>
        <taxon>Bacteria</taxon>
        <taxon>Pseudomonadati</taxon>
        <taxon>Pseudomonadota</taxon>
        <taxon>Gammaproteobacteria</taxon>
        <taxon>Pseudomonadales</taxon>
        <taxon>Pseudomonadaceae</taxon>
        <taxon>Pseudomonas</taxon>
    </lineage>
</organism>
<feature type="non-terminal residue" evidence="3">
    <location>
        <position position="1"/>
    </location>
</feature>
<dbReference type="AlphaFoldDB" id="A0A367M6I0"/>
<dbReference type="Gene3D" id="3.30.70.1070">
    <property type="entry name" value="Sporulation related repeat"/>
    <property type="match status" value="1"/>
</dbReference>
<comment type="caution">
    <text evidence="3">The sequence shown here is derived from an EMBL/GenBank/DDBJ whole genome shotgun (WGS) entry which is preliminary data.</text>
</comment>
<evidence type="ECO:0000313" key="4">
    <source>
        <dbReference type="Proteomes" id="UP000253594"/>
    </source>
</evidence>
<dbReference type="GO" id="GO:0042834">
    <property type="term" value="F:peptidoglycan binding"/>
    <property type="evidence" value="ECO:0007669"/>
    <property type="project" value="InterPro"/>
</dbReference>
<dbReference type="SUPFAM" id="SSF110997">
    <property type="entry name" value="Sporulation related repeat"/>
    <property type="match status" value="1"/>
</dbReference>
<gene>
    <name evidence="3" type="ORF">DT376_20145</name>
</gene>
<dbReference type="GO" id="GO:0051301">
    <property type="term" value="P:cell division"/>
    <property type="evidence" value="ECO:0007669"/>
    <property type="project" value="UniProtKB-KW"/>
</dbReference>
<evidence type="ECO:0000259" key="2">
    <source>
        <dbReference type="PROSITE" id="PS51724"/>
    </source>
</evidence>
<protein>
    <submittedName>
        <fullName evidence="3">Cell division protein</fullName>
    </submittedName>
</protein>
<dbReference type="Proteomes" id="UP000253594">
    <property type="component" value="Unassembled WGS sequence"/>
</dbReference>
<feature type="region of interest" description="Disordered" evidence="1">
    <location>
        <begin position="1"/>
        <end position="23"/>
    </location>
</feature>
<reference evidence="3 4" key="1">
    <citation type="submission" date="2018-07" db="EMBL/GenBank/DDBJ databases">
        <title>Mechanisms of high-level aminoglycoside resistance among Gram-negative pathogens in Brazil.</title>
        <authorList>
            <person name="Ballaben A.S."/>
            <person name="Darini A.L.C."/>
            <person name="Doi Y."/>
        </authorList>
    </citation>
    <scope>NUCLEOTIDE SEQUENCE [LARGE SCALE GENOMIC DNA]</scope>
    <source>
        <strain evidence="3 4">B2-305</strain>
    </source>
</reference>
<dbReference type="InterPro" id="IPR036680">
    <property type="entry name" value="SPOR-like_sf"/>
</dbReference>
<dbReference type="Pfam" id="PF05036">
    <property type="entry name" value="SPOR"/>
    <property type="match status" value="1"/>
</dbReference>
<evidence type="ECO:0000313" key="3">
    <source>
        <dbReference type="EMBL" id="RCI73097.1"/>
    </source>
</evidence>
<keyword evidence="3" id="KW-0131">Cell cycle</keyword>
<keyword evidence="3" id="KW-0132">Cell division</keyword>
<dbReference type="PROSITE" id="PS51724">
    <property type="entry name" value="SPOR"/>
    <property type="match status" value="1"/>
</dbReference>
<dbReference type="EMBL" id="QORE01000717">
    <property type="protein sequence ID" value="RCI73097.1"/>
    <property type="molecule type" value="Genomic_DNA"/>
</dbReference>
<feature type="domain" description="SPOR" evidence="2">
    <location>
        <begin position="26"/>
        <end position="103"/>
    </location>
</feature>
<evidence type="ECO:0000256" key="1">
    <source>
        <dbReference type="SAM" id="MobiDB-lite"/>
    </source>
</evidence>